<accession>A0A915M3N8</accession>
<keyword evidence="2" id="KW-1185">Reference proteome</keyword>
<dbReference type="Proteomes" id="UP000887561">
    <property type="component" value="Unplaced"/>
</dbReference>
<evidence type="ECO:0000313" key="2">
    <source>
        <dbReference type="Proteomes" id="UP000887561"/>
    </source>
</evidence>
<sequence>MALISQAIIAEKAAMAKELIRIGQMKQLKEMKMDNVSKNGTPTSPELCLEGMPSVNNDINKNDFFTRCGITWNYLNSTRSMSEFDDLRRRHQVSKNRHVGYGIRYACTRNAKARDNCPYLLLHIPATIVQNSGGFGISSFDDFEGLGCLRSAGRVEVLSVDSISSESDPKSNGFLPKKRPNDLPNDSETC</sequence>
<dbReference type="AlphaFoldDB" id="A0A915M3N8"/>
<evidence type="ECO:0000313" key="3">
    <source>
        <dbReference type="WBParaSite" id="scaffold26024_cov146.g20450"/>
    </source>
</evidence>
<feature type="region of interest" description="Disordered" evidence="1">
    <location>
        <begin position="164"/>
        <end position="190"/>
    </location>
</feature>
<proteinExistence type="predicted"/>
<organism evidence="2 3">
    <name type="scientific">Meloidogyne javanica</name>
    <name type="common">Root-knot nematode worm</name>
    <dbReference type="NCBI Taxonomy" id="6303"/>
    <lineage>
        <taxon>Eukaryota</taxon>
        <taxon>Metazoa</taxon>
        <taxon>Ecdysozoa</taxon>
        <taxon>Nematoda</taxon>
        <taxon>Chromadorea</taxon>
        <taxon>Rhabditida</taxon>
        <taxon>Tylenchina</taxon>
        <taxon>Tylenchomorpha</taxon>
        <taxon>Tylenchoidea</taxon>
        <taxon>Meloidogynidae</taxon>
        <taxon>Meloidogyninae</taxon>
        <taxon>Meloidogyne</taxon>
        <taxon>Meloidogyne incognita group</taxon>
    </lineage>
</organism>
<protein>
    <submittedName>
        <fullName evidence="3">Uncharacterized protein</fullName>
    </submittedName>
</protein>
<reference evidence="3" key="1">
    <citation type="submission" date="2022-11" db="UniProtKB">
        <authorList>
            <consortium name="WormBaseParasite"/>
        </authorList>
    </citation>
    <scope>IDENTIFICATION</scope>
</reference>
<name>A0A915M3N8_MELJA</name>
<dbReference type="WBParaSite" id="scaffold26024_cov146.g20450">
    <property type="protein sequence ID" value="scaffold26024_cov146.g20450"/>
    <property type="gene ID" value="scaffold26024_cov146.g20450"/>
</dbReference>
<evidence type="ECO:0000256" key="1">
    <source>
        <dbReference type="SAM" id="MobiDB-lite"/>
    </source>
</evidence>